<reference evidence="3" key="1">
    <citation type="journal article" date="2021" name="G3 (Bethesda)">
        <title>Genome and transcriptome analysis of the beet armyworm Spodoptera exigua reveals targets for pest control. .</title>
        <authorList>
            <person name="Simon S."/>
            <person name="Breeschoten T."/>
            <person name="Jansen H.J."/>
            <person name="Dirks R.P."/>
            <person name="Schranz M.E."/>
            <person name="Ros V.I.D."/>
        </authorList>
    </citation>
    <scope>NUCLEOTIDE SEQUENCE</scope>
    <source>
        <strain evidence="3">TB_SE_WUR_2020</strain>
    </source>
</reference>
<name>A0A922SJQ1_SPOEX</name>
<evidence type="ECO:0000256" key="1">
    <source>
        <dbReference type="ARBA" id="ARBA00022801"/>
    </source>
</evidence>
<evidence type="ECO:0000313" key="3">
    <source>
        <dbReference type="EMBL" id="KAH9640787.1"/>
    </source>
</evidence>
<proteinExistence type="predicted"/>
<dbReference type="InterPro" id="IPR003010">
    <property type="entry name" value="C-N_Hydrolase"/>
</dbReference>
<evidence type="ECO:0000313" key="4">
    <source>
        <dbReference type="Proteomes" id="UP000814243"/>
    </source>
</evidence>
<accession>A0A922SJQ1</accession>
<dbReference type="Proteomes" id="UP000814243">
    <property type="component" value="Unassembled WGS sequence"/>
</dbReference>
<dbReference type="PANTHER" id="PTHR43674:SF2">
    <property type="entry name" value="BETA-UREIDOPROPIONASE"/>
    <property type="match status" value="1"/>
</dbReference>
<organism evidence="3 4">
    <name type="scientific">Spodoptera exigua</name>
    <name type="common">Beet armyworm</name>
    <name type="synonym">Noctua fulgens</name>
    <dbReference type="NCBI Taxonomy" id="7107"/>
    <lineage>
        <taxon>Eukaryota</taxon>
        <taxon>Metazoa</taxon>
        <taxon>Ecdysozoa</taxon>
        <taxon>Arthropoda</taxon>
        <taxon>Hexapoda</taxon>
        <taxon>Insecta</taxon>
        <taxon>Pterygota</taxon>
        <taxon>Neoptera</taxon>
        <taxon>Endopterygota</taxon>
        <taxon>Lepidoptera</taxon>
        <taxon>Glossata</taxon>
        <taxon>Ditrysia</taxon>
        <taxon>Noctuoidea</taxon>
        <taxon>Noctuidae</taxon>
        <taxon>Amphipyrinae</taxon>
        <taxon>Spodoptera</taxon>
    </lineage>
</organism>
<dbReference type="EMBL" id="JACEFF010000274">
    <property type="protein sequence ID" value="KAH9640787.1"/>
    <property type="molecule type" value="Genomic_DNA"/>
</dbReference>
<dbReference type="PROSITE" id="PS50263">
    <property type="entry name" value="CN_HYDROLASE"/>
    <property type="match status" value="1"/>
</dbReference>
<dbReference type="InterPro" id="IPR050345">
    <property type="entry name" value="Aliph_Amidase/BUP"/>
</dbReference>
<dbReference type="PANTHER" id="PTHR43674">
    <property type="entry name" value="NITRILASE C965.09-RELATED"/>
    <property type="match status" value="1"/>
</dbReference>
<protein>
    <recommendedName>
        <fullName evidence="2">CN hydrolase domain-containing protein</fullName>
    </recommendedName>
</protein>
<comment type="caution">
    <text evidence="3">The sequence shown here is derived from an EMBL/GenBank/DDBJ whole genome shotgun (WGS) entry which is preliminary data.</text>
</comment>
<dbReference type="GO" id="GO:0033396">
    <property type="term" value="P:beta-alanine biosynthetic process via 3-ureidopropionate"/>
    <property type="evidence" value="ECO:0007669"/>
    <property type="project" value="TreeGrafter"/>
</dbReference>
<dbReference type="Gene3D" id="3.60.110.10">
    <property type="entry name" value="Carbon-nitrogen hydrolase"/>
    <property type="match status" value="1"/>
</dbReference>
<dbReference type="InterPro" id="IPR036526">
    <property type="entry name" value="C-N_Hydrolase_sf"/>
</dbReference>
<evidence type="ECO:0000259" key="2">
    <source>
        <dbReference type="PROSITE" id="PS50263"/>
    </source>
</evidence>
<feature type="domain" description="CN hydrolase" evidence="2">
    <location>
        <begin position="1"/>
        <end position="251"/>
    </location>
</feature>
<dbReference type="Pfam" id="PF00795">
    <property type="entry name" value="CN_hydrolase"/>
    <property type="match status" value="1"/>
</dbReference>
<keyword evidence="1" id="KW-0378">Hydrolase</keyword>
<dbReference type="SUPFAM" id="SSF56317">
    <property type="entry name" value="Carbon-nitrogen hydrolase"/>
    <property type="match status" value="1"/>
</dbReference>
<gene>
    <name evidence="3" type="ORF">HF086_001948</name>
</gene>
<dbReference type="GO" id="GO:0003837">
    <property type="term" value="F:beta-ureidopropionase activity"/>
    <property type="evidence" value="ECO:0007669"/>
    <property type="project" value="TreeGrafter"/>
</dbReference>
<sequence length="286" mass="32458">MATQSLHLDEIIKNKLNPEQLKEYNRIHYGRIDNCEIKLQDSTLEAGKLHDFEVAAYSFSAAKEVRNPRLVKKFNLVVISPILENDNGVWWNTAVVIDESGHYVEKHRKNHLPSVGSFSETAYYLPGNTGHPVFETKYAKIAVNICYGRHHAMNWLMFGLNGAEIVFNPAATISEFGESFWGIEARNAAIANSYYTCSLNRVGTEDFTTRSTQKNISRSYYGSSYITAPNGCRTPSLSRDKDGLLIVDMDLNLCRQVKDHWGFNMTARLDMYAKELQNIHPTPNLL</sequence>
<dbReference type="AlphaFoldDB" id="A0A922SJQ1"/>